<organism evidence="1 2">
    <name type="scientific">Ridgeia piscesae</name>
    <name type="common">Tubeworm</name>
    <dbReference type="NCBI Taxonomy" id="27915"/>
    <lineage>
        <taxon>Eukaryota</taxon>
        <taxon>Metazoa</taxon>
        <taxon>Spiralia</taxon>
        <taxon>Lophotrochozoa</taxon>
        <taxon>Annelida</taxon>
        <taxon>Polychaeta</taxon>
        <taxon>Sedentaria</taxon>
        <taxon>Canalipalpata</taxon>
        <taxon>Sabellida</taxon>
        <taxon>Siboglinidae</taxon>
        <taxon>Ridgeia</taxon>
    </lineage>
</organism>
<comment type="caution">
    <text evidence="1">The sequence shown here is derived from an EMBL/GenBank/DDBJ whole genome shotgun (WGS) entry which is preliminary data.</text>
</comment>
<evidence type="ECO:0000313" key="2">
    <source>
        <dbReference type="Proteomes" id="UP001209878"/>
    </source>
</evidence>
<protein>
    <submittedName>
        <fullName evidence="1">Uncharacterized protein</fullName>
    </submittedName>
</protein>
<proteinExistence type="predicted"/>
<gene>
    <name evidence="1" type="ORF">NP493_1617g00001</name>
</gene>
<dbReference type="InterPro" id="IPR011009">
    <property type="entry name" value="Kinase-like_dom_sf"/>
</dbReference>
<name>A0AAD9N8E3_RIDPI</name>
<evidence type="ECO:0000313" key="1">
    <source>
        <dbReference type="EMBL" id="KAK2160927.1"/>
    </source>
</evidence>
<dbReference type="Proteomes" id="UP001209878">
    <property type="component" value="Unassembled WGS sequence"/>
</dbReference>
<dbReference type="Gene3D" id="1.10.510.10">
    <property type="entry name" value="Transferase(Phosphotransferase) domain 1"/>
    <property type="match status" value="1"/>
</dbReference>
<dbReference type="AlphaFoldDB" id="A0AAD9N8E3"/>
<sequence>MVKDATVVKLYLEVYHLVVTLLYIAVVSGSVSGEEVKESEIWNHAEDANGALKHLVKDQHEVHYADVDQLKSHEYIIGKFLKENLRAAVGKPQDVAKLGMAVKQLNALVGDATMTSAARDARQKVIESSITKCLDDKFHQHVVFHYLVIVVGSQPGLLSMLTRVAKLIRDKSSSNVWSCLSLLRGYCNLCEICNNEDLIKAITAKDSYFRKLIEKYRKRADRLCVVTDILSAILFHPSLLVRELASCSLRRGKDGVLTPLAADSVTDACRKKIEKVFSSKGLVLEPENTKIEGLSSNECVLLKGKFGCGGSVFCKFPSPQKWVSGDAHSSVAVSLKKEFELLRHLHQNPSSVSHNVIALHSTDAECDVCLPYYLFSCDEPDTNLSEYLVRCVREGRVVPLQERVGLSVDVLSAVHFCNTQNVLLRHICAHAFLLTRRGGQAMARLANFGYAHVGVNHTGKTSCYGESQ</sequence>
<dbReference type="EMBL" id="JAODUO010001616">
    <property type="protein sequence ID" value="KAK2160927.1"/>
    <property type="molecule type" value="Genomic_DNA"/>
</dbReference>
<accession>A0AAD9N8E3</accession>
<dbReference type="SUPFAM" id="SSF56112">
    <property type="entry name" value="Protein kinase-like (PK-like)"/>
    <property type="match status" value="1"/>
</dbReference>
<reference evidence="1" key="1">
    <citation type="journal article" date="2023" name="Mol. Biol. Evol.">
        <title>Third-Generation Sequencing Reveals the Adaptive Role of the Epigenome in Three Deep-Sea Polychaetes.</title>
        <authorList>
            <person name="Perez M."/>
            <person name="Aroh O."/>
            <person name="Sun Y."/>
            <person name="Lan Y."/>
            <person name="Juniper S.K."/>
            <person name="Young C.R."/>
            <person name="Angers B."/>
            <person name="Qian P.Y."/>
        </authorList>
    </citation>
    <scope>NUCLEOTIDE SEQUENCE</scope>
    <source>
        <strain evidence="1">R07B-5</strain>
    </source>
</reference>
<keyword evidence="2" id="KW-1185">Reference proteome</keyword>